<keyword evidence="2" id="KW-1185">Reference proteome</keyword>
<dbReference type="EMBL" id="CM040465">
    <property type="protein sequence ID" value="MCI4384493.1"/>
    <property type="molecule type" value="Genomic_DNA"/>
</dbReference>
<accession>A0ACC5WZL2</accession>
<organism evidence="1 2">
    <name type="scientific">Pangasianodon gigas</name>
    <name type="common">Mekong giant catfish</name>
    <name type="synonym">Pangasius gigas</name>
    <dbReference type="NCBI Taxonomy" id="30993"/>
    <lineage>
        <taxon>Eukaryota</taxon>
        <taxon>Metazoa</taxon>
        <taxon>Chordata</taxon>
        <taxon>Craniata</taxon>
        <taxon>Vertebrata</taxon>
        <taxon>Euteleostomi</taxon>
        <taxon>Actinopterygii</taxon>
        <taxon>Neopterygii</taxon>
        <taxon>Teleostei</taxon>
        <taxon>Ostariophysi</taxon>
        <taxon>Siluriformes</taxon>
        <taxon>Pangasiidae</taxon>
        <taxon>Pangasianodon</taxon>
    </lineage>
</organism>
<comment type="caution">
    <text evidence="1">The sequence shown here is derived from an EMBL/GenBank/DDBJ whole genome shotgun (WGS) entry which is preliminary data.</text>
</comment>
<evidence type="ECO:0000313" key="1">
    <source>
        <dbReference type="EMBL" id="MCI4384493.1"/>
    </source>
</evidence>
<gene>
    <name evidence="1" type="ORF">PGIGA_G00039180</name>
</gene>
<dbReference type="Proteomes" id="UP000829447">
    <property type="component" value="Linkage Group LG12"/>
</dbReference>
<evidence type="ECO:0000313" key="2">
    <source>
        <dbReference type="Proteomes" id="UP000829447"/>
    </source>
</evidence>
<name>A0ACC5WZL2_PANGG</name>
<reference evidence="1 2" key="1">
    <citation type="journal article" date="2022" name="bioRxiv">
        <title>An ancient truncated duplication of the anti-Mullerian hormone receptor type 2 gene is a potential conserved master sex determinant in the Pangasiidae catfish family.</title>
        <authorList>
            <person name="Wen M."/>
            <person name="Pan Q."/>
            <person name="Jouanno E."/>
            <person name="Montfort J."/>
            <person name="Zahm M."/>
            <person name="Cabau C."/>
            <person name="Klopp C."/>
            <person name="Iampietro C."/>
            <person name="Roques C."/>
            <person name="Bouchez O."/>
            <person name="Castinel A."/>
            <person name="Donnadieu C."/>
            <person name="Parrinello H."/>
            <person name="Poncet C."/>
            <person name="Belmonte E."/>
            <person name="Gautier V."/>
            <person name="Avarre J.-C."/>
            <person name="Dugue R."/>
            <person name="Gustiano R."/>
            <person name="Ha T.T.T."/>
            <person name="Campet M."/>
            <person name="Sriphairoj K."/>
            <person name="Ribolli J."/>
            <person name="de Almeida F.L."/>
            <person name="Desvignes T."/>
            <person name="Postlethwait J.H."/>
            <person name="Bucao C.F."/>
            <person name="Robinson-Rechavi M."/>
            <person name="Bobe J."/>
            <person name="Herpin A."/>
            <person name="Guiguen Y."/>
        </authorList>
    </citation>
    <scope>NUCLEOTIDE SEQUENCE [LARGE SCALE GENOMIC DNA]</scope>
    <source>
        <strain evidence="1">YG-Dec2019</strain>
    </source>
</reference>
<proteinExistence type="predicted"/>
<protein>
    <submittedName>
        <fullName evidence="1">Uncharacterized protein</fullName>
    </submittedName>
</protein>
<sequence>MSWKRNYFASGSSGLQSISSPRTMNSIAPSKGLSNEPGQNSCFLNSALQVLWHLDIFRRSFRQLTTHKCMEDSCIFCALKSIFAQFQYSSEKVLPSDALRSALAKTFQDEQRFQLGIMDDAAECFENLLMRIHFHISDETKEDICTAKHCIPHQKFAMTLFEQCVCNSCGATSDPLPFIQMVHYISTTSLCNQAVRMLECREKPTPDMFGELLRNASTMGDLRNCPGCGRVSAADGEEAGRTSSNQAVRMLECREKPTPDMFGELLRNASTMGDLRNCPSNCGEMLRIRRVLMNSPEIISIGLVWDSDHSDLAEDVIHSLGTCLRLGDLFYRVTDDRAKQSELYLVGMVCYYGKHYSTFFFQTKIRKWMYFDDAHVKEIGPKWKDVVSRCIKGHYQPLLLLYADPRGTPVASQDMQAAQLELHHCSKAGYDSEDSGREPSISSDTRTDSSTDSYSYKHSRSHHESMASHFSSDSQGTVVCNQDSSGSQNSMDSAGDILKEKAAPQSPPRPSSVGRLPDYKKVGTGAGGSEAGPHARDWEDESTSSESKSSSSGGRYRPCWRPRREALNIDSIFSRDRQRLGSSPLPEDAIPQAPNESFPGMGADVIDSTETQPMDIVGGGSNVGMGHLPVPAAPRGVAQPPRLIQRMESGYESSERNSSSPISMDMPLNENLITSAPREASSKRQMTSGPSWRTVPKSKSSSAILQEVRSPSWSSSPVNLGEGRSELDELQEEVARRARQQELQRKKEKEREAAMGFNPKPSKFMDLDELQHQGKGCSFKRCLAEADALLEQSLRLEQAGDPATALALLQHVVSKLRFSMHEGSANTHSRTMAADAKLQKCMRRARGLQQRIQQQQQQQEQPQEPGRPQGPRSEQPGSVQILLTDNQEEVWEVNQDASLGPPPPAQTKPLTSNSLSALNRLSLNTPHSPIPQPRPQDPTQGSDQSLKDTEWGGVKLSDVLQASGGQIRPIHKHLAISLPSLPLELWGVLDEDEELSQHQQPLASSSTSPASSLWRGTSDSPHPNVANTSPQPEKSVQEHPRAPVWQPLRNPPFPPSPVLSRSSPRHAPAPVAARHWSSWSLDRPDAVVTPHETPPDQSHLIRPTVSPRSHGWNGPPHSPMSSRNKSIKKFASSQFDPKLEAEAAEYEEKELSELDSLYQASLRAGRRLSPAAGKPVTPAARQLLSGVGRSQTPTAELERTAFGAPGSRSSTAHTDMPVDDKQYDPDHLRRIARSLSGTAVGHRQDRLAVSRSFDVSRGSPSFWLCLTGVKLSPVHQ</sequence>